<dbReference type="CDD" id="cd03424">
    <property type="entry name" value="NUDIX_ADPRase_Nudt5_UGPPase_Nudt14"/>
    <property type="match status" value="1"/>
</dbReference>
<dbReference type="PROSITE" id="PS51462">
    <property type="entry name" value="NUDIX"/>
    <property type="match status" value="1"/>
</dbReference>
<keyword evidence="2 4" id="KW-0378">Hydrolase</keyword>
<evidence type="ECO:0000256" key="1">
    <source>
        <dbReference type="ARBA" id="ARBA00001946"/>
    </source>
</evidence>
<reference evidence="4 5" key="1">
    <citation type="journal article" date="2015" name="Nature">
        <title>rRNA introns, odd ribosomes, and small enigmatic genomes across a large radiation of phyla.</title>
        <authorList>
            <person name="Brown C.T."/>
            <person name="Hug L.A."/>
            <person name="Thomas B.C."/>
            <person name="Sharon I."/>
            <person name="Castelle C.J."/>
            <person name="Singh A."/>
            <person name="Wilkins M.J."/>
            <person name="Williams K.H."/>
            <person name="Banfield J.F."/>
        </authorList>
    </citation>
    <scope>NUCLEOTIDE SEQUENCE [LARGE SCALE GENOMIC DNA]</scope>
</reference>
<dbReference type="Pfam" id="PF00293">
    <property type="entry name" value="NUDIX"/>
    <property type="match status" value="1"/>
</dbReference>
<name>A0A0G0K0R2_9BACT</name>
<dbReference type="Proteomes" id="UP000034852">
    <property type="component" value="Unassembled WGS sequence"/>
</dbReference>
<evidence type="ECO:0000313" key="4">
    <source>
        <dbReference type="EMBL" id="KKQ34221.1"/>
    </source>
</evidence>
<feature type="domain" description="Nudix hydrolase" evidence="3">
    <location>
        <begin position="49"/>
        <end position="176"/>
    </location>
</feature>
<comment type="caution">
    <text evidence="4">The sequence shown here is derived from an EMBL/GenBank/DDBJ whole genome shotgun (WGS) entry which is preliminary data.</text>
</comment>
<dbReference type="Gene3D" id="3.90.79.10">
    <property type="entry name" value="Nucleoside Triphosphate Pyrophosphohydrolase"/>
    <property type="match status" value="1"/>
</dbReference>
<evidence type="ECO:0000313" key="5">
    <source>
        <dbReference type="Proteomes" id="UP000034852"/>
    </source>
</evidence>
<sequence>MSTEVVRPQSKQPIPSHAKRVFSGKIFDIYQWEQELFDGTKAIFEKARRKADSVGVLPITDEGKIILTKQEQPQEEAFIGMIGGRMDPGESPLDTAKREMLEESGIEAKKFDLFLAVQPDIKIDWACYTFIAKGLTKSEPTNIEAGEKIDLIEVTFDEYMDIITKPNYRDSEIALFLLASMKDKKSFEKTKEKFEPLNS</sequence>
<evidence type="ECO:0000259" key="3">
    <source>
        <dbReference type="PROSITE" id="PS51462"/>
    </source>
</evidence>
<dbReference type="PROSITE" id="PS00893">
    <property type="entry name" value="NUDIX_BOX"/>
    <property type="match status" value="1"/>
</dbReference>
<evidence type="ECO:0000256" key="2">
    <source>
        <dbReference type="ARBA" id="ARBA00022801"/>
    </source>
</evidence>
<dbReference type="InterPro" id="IPR000086">
    <property type="entry name" value="NUDIX_hydrolase_dom"/>
</dbReference>
<dbReference type="SUPFAM" id="SSF55811">
    <property type="entry name" value="Nudix"/>
    <property type="match status" value="1"/>
</dbReference>
<dbReference type="PANTHER" id="PTHR43046">
    <property type="entry name" value="GDP-MANNOSE MANNOSYL HYDROLASE"/>
    <property type="match status" value="1"/>
</dbReference>
<dbReference type="InterPro" id="IPR020084">
    <property type="entry name" value="NUDIX_hydrolase_CS"/>
</dbReference>
<protein>
    <submittedName>
        <fullName evidence="4">NUDIX hydrolase</fullName>
    </submittedName>
</protein>
<dbReference type="PANTHER" id="PTHR43046:SF2">
    <property type="entry name" value="8-OXO-DGTP DIPHOSPHATASE-RELATED"/>
    <property type="match status" value="1"/>
</dbReference>
<accession>A0A0G0K0R2</accession>
<comment type="cofactor">
    <cofactor evidence="1">
        <name>Mg(2+)</name>
        <dbReference type="ChEBI" id="CHEBI:18420"/>
    </cofactor>
</comment>
<proteinExistence type="predicted"/>
<dbReference type="GO" id="GO:0016787">
    <property type="term" value="F:hydrolase activity"/>
    <property type="evidence" value="ECO:0007669"/>
    <property type="project" value="UniProtKB-KW"/>
</dbReference>
<dbReference type="EMBL" id="LBTH01000067">
    <property type="protein sequence ID" value="KKQ34221.1"/>
    <property type="molecule type" value="Genomic_DNA"/>
</dbReference>
<organism evidence="4 5">
    <name type="scientific">candidate division WS6 bacterium GW2011_GWA2_37_6</name>
    <dbReference type="NCBI Taxonomy" id="1619087"/>
    <lineage>
        <taxon>Bacteria</taxon>
        <taxon>Candidatus Dojkabacteria</taxon>
    </lineage>
</organism>
<gene>
    <name evidence="4" type="ORF">US52_C0067G0005</name>
</gene>
<dbReference type="AlphaFoldDB" id="A0A0G0K0R2"/>
<dbReference type="InterPro" id="IPR015797">
    <property type="entry name" value="NUDIX_hydrolase-like_dom_sf"/>
</dbReference>